<accession>A0A3S1A5B3</accession>
<gene>
    <name evidence="2" type="ORF">DSM106972_094880</name>
</gene>
<organism evidence="2 3">
    <name type="scientific">Dulcicalothrix desertica PCC 7102</name>
    <dbReference type="NCBI Taxonomy" id="232991"/>
    <lineage>
        <taxon>Bacteria</taxon>
        <taxon>Bacillati</taxon>
        <taxon>Cyanobacteriota</taxon>
        <taxon>Cyanophyceae</taxon>
        <taxon>Nostocales</taxon>
        <taxon>Calotrichaceae</taxon>
        <taxon>Dulcicalothrix</taxon>
    </lineage>
</organism>
<dbReference type="Gene3D" id="2.60.40.1120">
    <property type="entry name" value="Carboxypeptidase-like, regulatory domain"/>
    <property type="match status" value="1"/>
</dbReference>
<reference evidence="2" key="1">
    <citation type="submission" date="2018-12" db="EMBL/GenBank/DDBJ databases">
        <authorList>
            <person name="Will S."/>
            <person name="Neumann-Schaal M."/>
            <person name="Henke P."/>
        </authorList>
    </citation>
    <scope>NUCLEOTIDE SEQUENCE</scope>
    <source>
        <strain evidence="2">PCC 7102</strain>
    </source>
</reference>
<keyword evidence="1" id="KW-0812">Transmembrane</keyword>
<dbReference type="SUPFAM" id="SSF49464">
    <property type="entry name" value="Carboxypeptidase regulatory domain-like"/>
    <property type="match status" value="1"/>
</dbReference>
<dbReference type="InterPro" id="IPR008969">
    <property type="entry name" value="CarboxyPept-like_regulatory"/>
</dbReference>
<evidence type="ECO:0000313" key="2">
    <source>
        <dbReference type="EMBL" id="RUS93951.1"/>
    </source>
</evidence>
<keyword evidence="1" id="KW-0472">Membrane</keyword>
<dbReference type="RefSeq" id="WP_233786946.1">
    <property type="nucleotide sequence ID" value="NZ_RSCL01000053.1"/>
</dbReference>
<dbReference type="Proteomes" id="UP000271624">
    <property type="component" value="Unassembled WGS sequence"/>
</dbReference>
<keyword evidence="3" id="KW-1185">Reference proteome</keyword>
<comment type="caution">
    <text evidence="2">The sequence shown here is derived from an EMBL/GenBank/DDBJ whole genome shotgun (WGS) entry which is preliminary data.</text>
</comment>
<keyword evidence="1" id="KW-1133">Transmembrane helix</keyword>
<protein>
    <recommendedName>
        <fullName evidence="4">Excalibur calcium-binding domain-containing protein</fullName>
    </recommendedName>
</protein>
<reference evidence="2" key="2">
    <citation type="journal article" date="2019" name="Genome Biol. Evol.">
        <title>Day and night: Metabolic profiles and evolutionary relationships of six axenic non-marine cyanobacteria.</title>
        <authorList>
            <person name="Will S.E."/>
            <person name="Henke P."/>
            <person name="Boedeker C."/>
            <person name="Huang S."/>
            <person name="Brinkmann H."/>
            <person name="Rohde M."/>
            <person name="Jarek M."/>
            <person name="Friedl T."/>
            <person name="Seufert S."/>
            <person name="Schumacher M."/>
            <person name="Overmann J."/>
            <person name="Neumann-Schaal M."/>
            <person name="Petersen J."/>
        </authorList>
    </citation>
    <scope>NUCLEOTIDE SEQUENCE [LARGE SCALE GENOMIC DNA]</scope>
    <source>
        <strain evidence="2">PCC 7102</strain>
    </source>
</reference>
<name>A0A3S1A5B3_9CYAN</name>
<sequence>MNNATTYFTGRILNSETKTRIGGVKVTLDLDGKSETAHTDSEGFYQFNILLNAAQVSARVHVEVEGYEKYNRIITLSSSDNKIEEIHLTPIKKESKVSLNRIGIIASIVGTVIAVATYINFNPFTSQQQAQAPSGQNCDPAYPDLCIAPNSKNLKCSDVDKKNFKVLPPDPHGFDRDKNGIGCEK</sequence>
<evidence type="ECO:0000313" key="3">
    <source>
        <dbReference type="Proteomes" id="UP000271624"/>
    </source>
</evidence>
<evidence type="ECO:0000256" key="1">
    <source>
        <dbReference type="SAM" id="Phobius"/>
    </source>
</evidence>
<proteinExistence type="predicted"/>
<dbReference type="AlphaFoldDB" id="A0A3S1A5B3"/>
<evidence type="ECO:0008006" key="4">
    <source>
        <dbReference type="Google" id="ProtNLM"/>
    </source>
</evidence>
<dbReference type="EMBL" id="RSCL01000053">
    <property type="protein sequence ID" value="RUS93951.1"/>
    <property type="molecule type" value="Genomic_DNA"/>
</dbReference>
<feature type="transmembrane region" description="Helical" evidence="1">
    <location>
        <begin position="102"/>
        <end position="121"/>
    </location>
</feature>